<proteinExistence type="predicted"/>
<protein>
    <submittedName>
        <fullName evidence="2">Uncharacterized protein</fullName>
    </submittedName>
</protein>
<organism evidence="2">
    <name type="scientific">Candidatus Kentrum sp. LFY</name>
    <dbReference type="NCBI Taxonomy" id="2126342"/>
    <lineage>
        <taxon>Bacteria</taxon>
        <taxon>Pseudomonadati</taxon>
        <taxon>Pseudomonadota</taxon>
        <taxon>Gammaproteobacteria</taxon>
        <taxon>Candidatus Kentrum</taxon>
    </lineage>
</organism>
<dbReference type="AlphaFoldDB" id="A0A450V147"/>
<name>A0A450V147_9GAMM</name>
<reference evidence="2" key="1">
    <citation type="submission" date="2019-02" db="EMBL/GenBank/DDBJ databases">
        <authorList>
            <person name="Gruber-Vodicka R. H."/>
            <person name="Seah K. B. B."/>
        </authorList>
    </citation>
    <scope>NUCLEOTIDE SEQUENCE</scope>
    <source>
        <strain evidence="2">BECK_M6</strain>
    </source>
</reference>
<accession>A0A450V147</accession>
<keyword evidence="1" id="KW-0812">Transmembrane</keyword>
<evidence type="ECO:0000256" key="1">
    <source>
        <dbReference type="SAM" id="Phobius"/>
    </source>
</evidence>
<dbReference type="EMBL" id="CAADFH010000084">
    <property type="protein sequence ID" value="VFJ98499.1"/>
    <property type="molecule type" value="Genomic_DNA"/>
</dbReference>
<keyword evidence="1" id="KW-1133">Transmembrane helix</keyword>
<sequence length="64" mass="7157">MKEIVSAIIGGLVVAFVGWAFVLGGMKKSDLSHIQDGLKRMEAEIKTRQNALRKIHLRRSTPRP</sequence>
<keyword evidence="1" id="KW-0472">Membrane</keyword>
<feature type="transmembrane region" description="Helical" evidence="1">
    <location>
        <begin position="6"/>
        <end position="26"/>
    </location>
</feature>
<evidence type="ECO:0000313" key="2">
    <source>
        <dbReference type="EMBL" id="VFJ98499.1"/>
    </source>
</evidence>
<gene>
    <name evidence="2" type="ORF">BECKLFY1418A_GA0070994_108416</name>
</gene>